<comment type="caution">
    <text evidence="3">The sequence shown here is derived from an EMBL/GenBank/DDBJ whole genome shotgun (WGS) entry which is preliminary data.</text>
</comment>
<dbReference type="InterPro" id="IPR031356">
    <property type="entry name" value="Stealth_CR4"/>
</dbReference>
<sequence length="120" mass="13270">MFADTAAHQFRDDADYSIVPSLHHGYGYQTGRATRGGLRYFYADVSDPGSGPRLAGLLRRRDYDVFCLNDHDSSRLDPAEQERVVREFLTGYFPLRSTFERGDGGTDHPPAGSPTLGCGP</sequence>
<evidence type="ECO:0000313" key="4">
    <source>
        <dbReference type="Proteomes" id="UP001157017"/>
    </source>
</evidence>
<dbReference type="Proteomes" id="UP001157017">
    <property type="component" value="Unassembled WGS sequence"/>
</dbReference>
<accession>A0ABQ6JG84</accession>
<evidence type="ECO:0000313" key="3">
    <source>
        <dbReference type="EMBL" id="GMA87210.1"/>
    </source>
</evidence>
<evidence type="ECO:0000259" key="2">
    <source>
        <dbReference type="Pfam" id="PF17103"/>
    </source>
</evidence>
<proteinExistence type="predicted"/>
<dbReference type="Pfam" id="PF17103">
    <property type="entry name" value="Stealth_CR4"/>
    <property type="match status" value="1"/>
</dbReference>
<reference evidence="4" key="1">
    <citation type="journal article" date="2019" name="Int. J. Syst. Evol. Microbiol.">
        <title>The Global Catalogue of Microorganisms (GCM) 10K type strain sequencing project: providing services to taxonomists for standard genome sequencing and annotation.</title>
        <authorList>
            <consortium name="The Broad Institute Genomics Platform"/>
            <consortium name="The Broad Institute Genome Sequencing Center for Infectious Disease"/>
            <person name="Wu L."/>
            <person name="Ma J."/>
        </authorList>
    </citation>
    <scope>NUCLEOTIDE SEQUENCE [LARGE SCALE GENOMIC DNA]</scope>
    <source>
        <strain evidence="4">NBRC 108730</strain>
    </source>
</reference>
<dbReference type="EMBL" id="BSUZ01000001">
    <property type="protein sequence ID" value="GMA87210.1"/>
    <property type="molecule type" value="Genomic_DNA"/>
</dbReference>
<feature type="region of interest" description="Disordered" evidence="1">
    <location>
        <begin position="99"/>
        <end position="120"/>
    </location>
</feature>
<gene>
    <name evidence="3" type="ORF">GCM10025868_24600</name>
</gene>
<name>A0ABQ6JG84_9ACTN</name>
<protein>
    <recommendedName>
        <fullName evidence="2">Stealth protein CR4 conserved region 4 domain-containing protein</fullName>
    </recommendedName>
</protein>
<evidence type="ECO:0000256" key="1">
    <source>
        <dbReference type="SAM" id="MobiDB-lite"/>
    </source>
</evidence>
<organism evidence="3 4">
    <name type="scientific">Angustibacter aerolatus</name>
    <dbReference type="NCBI Taxonomy" id="1162965"/>
    <lineage>
        <taxon>Bacteria</taxon>
        <taxon>Bacillati</taxon>
        <taxon>Actinomycetota</taxon>
        <taxon>Actinomycetes</taxon>
        <taxon>Kineosporiales</taxon>
        <taxon>Kineosporiaceae</taxon>
    </lineage>
</organism>
<feature type="domain" description="Stealth protein CR4 conserved region 4" evidence="2">
    <location>
        <begin position="56"/>
        <end position="104"/>
    </location>
</feature>
<keyword evidence="4" id="KW-1185">Reference proteome</keyword>